<comment type="caution">
    <text evidence="7">The sequence shown here is derived from an EMBL/GenBank/DDBJ whole genome shotgun (WGS) entry which is preliminary data.</text>
</comment>
<dbReference type="InterPro" id="IPR002797">
    <property type="entry name" value="Polysacc_synth"/>
</dbReference>
<keyword evidence="5 6" id="KW-0472">Membrane</keyword>
<proteinExistence type="predicted"/>
<evidence type="ECO:0000313" key="8">
    <source>
        <dbReference type="Proteomes" id="UP000190906"/>
    </source>
</evidence>
<keyword evidence="2" id="KW-1003">Cell membrane</keyword>
<dbReference type="EMBL" id="MUAJ01000020">
    <property type="protein sequence ID" value="OOR10929.1"/>
    <property type="molecule type" value="Genomic_DNA"/>
</dbReference>
<feature type="transmembrane region" description="Helical" evidence="6">
    <location>
        <begin position="146"/>
        <end position="163"/>
    </location>
</feature>
<dbReference type="PANTHER" id="PTHR30250">
    <property type="entry name" value="PST FAMILY PREDICTED COLANIC ACID TRANSPORTER"/>
    <property type="match status" value="1"/>
</dbReference>
<keyword evidence="3 6" id="KW-0812">Transmembrane</keyword>
<feature type="transmembrane region" description="Helical" evidence="6">
    <location>
        <begin position="113"/>
        <end position="134"/>
    </location>
</feature>
<dbReference type="GO" id="GO:0005886">
    <property type="term" value="C:plasma membrane"/>
    <property type="evidence" value="ECO:0007669"/>
    <property type="project" value="UniProtKB-SubCell"/>
</dbReference>
<dbReference type="Pfam" id="PF01943">
    <property type="entry name" value="Polysacc_synt"/>
    <property type="match status" value="1"/>
</dbReference>
<evidence type="ECO:0000256" key="4">
    <source>
        <dbReference type="ARBA" id="ARBA00022989"/>
    </source>
</evidence>
<feature type="transmembrane region" description="Helical" evidence="6">
    <location>
        <begin position="9"/>
        <end position="27"/>
    </location>
</feature>
<keyword evidence="4 6" id="KW-1133">Transmembrane helix</keyword>
<comment type="subcellular location">
    <subcellularLocation>
        <location evidence="1">Cell membrane</location>
        <topology evidence="1">Multi-pass membrane protein</topology>
    </subcellularLocation>
</comment>
<evidence type="ECO:0000313" key="7">
    <source>
        <dbReference type="EMBL" id="OOR10929.1"/>
    </source>
</evidence>
<feature type="transmembrane region" description="Helical" evidence="6">
    <location>
        <begin position="284"/>
        <end position="302"/>
    </location>
</feature>
<name>A0A1S9TMD4_BACCE</name>
<evidence type="ECO:0000256" key="5">
    <source>
        <dbReference type="ARBA" id="ARBA00023136"/>
    </source>
</evidence>
<reference evidence="7 8" key="1">
    <citation type="submission" date="2017-01" db="EMBL/GenBank/DDBJ databases">
        <title>Bacillus cereus isolates.</title>
        <authorList>
            <person name="Beno S.M."/>
        </authorList>
    </citation>
    <scope>NUCLEOTIDE SEQUENCE [LARGE SCALE GENOMIC DNA]</scope>
    <source>
        <strain evidence="7 8">FSL H8-0485</strain>
    </source>
</reference>
<dbReference type="Proteomes" id="UP000190906">
    <property type="component" value="Unassembled WGS sequence"/>
</dbReference>
<dbReference type="AlphaFoldDB" id="A0A1S9TMD4"/>
<sequence length="413" mass="46612">MHNKLTKNFIFLFLMQMANLLLPLISLPYLSRVLQPEGFGLIVFAQSFIQYFVILTDFGFNLSATRQVSIYREDPEKLKQIFNSVLIIKLALVIISFVVLVSIVMLNHSFSEYWYVYLYNFGIVIGNALFPIWLFQGLEVMQYSTLLNVISKLIFTLFTFILVKDANDLYIVPILNSIGFIISGILGISVAFRKFNMRFQLPQRDEVISALKDSAQFFVSRASVSLYTTTNTFLIGIFLGKSAAGYYAIAEKLINVIAMIISTVVDAIYPFMAKTRDLKMFNKIFKIVMVLGVVGCLVAFIISEQAISIIFGANYQVSVTLFNIMLVSCFISIPSMLIGYPLLAAFGNSTYPNYSVLAGSIVHIVLLLFLIQLGNIYVVASILIVTQLVILSIRYYGVRKIILRNNKSKRIEV</sequence>
<feature type="transmembrane region" description="Helical" evidence="6">
    <location>
        <begin position="224"/>
        <end position="247"/>
    </location>
</feature>
<feature type="transmembrane region" description="Helical" evidence="6">
    <location>
        <begin position="377"/>
        <end position="397"/>
    </location>
</feature>
<gene>
    <name evidence="7" type="ORF">BW897_19965</name>
</gene>
<dbReference type="InterPro" id="IPR050833">
    <property type="entry name" value="Poly_Biosynth_Transport"/>
</dbReference>
<evidence type="ECO:0000256" key="2">
    <source>
        <dbReference type="ARBA" id="ARBA00022475"/>
    </source>
</evidence>
<feature type="transmembrane region" description="Helical" evidence="6">
    <location>
        <begin position="81"/>
        <end position="107"/>
    </location>
</feature>
<dbReference type="RefSeq" id="WP_078205028.1">
    <property type="nucleotide sequence ID" value="NZ_MUAJ01000020.1"/>
</dbReference>
<accession>A0A1S9TMD4</accession>
<feature type="transmembrane region" description="Helical" evidence="6">
    <location>
        <begin position="169"/>
        <end position="192"/>
    </location>
</feature>
<feature type="transmembrane region" description="Helical" evidence="6">
    <location>
        <begin position="354"/>
        <end position="371"/>
    </location>
</feature>
<feature type="transmembrane region" description="Helical" evidence="6">
    <location>
        <begin position="253"/>
        <end position="272"/>
    </location>
</feature>
<organism evidence="7 8">
    <name type="scientific">Bacillus cereus</name>
    <dbReference type="NCBI Taxonomy" id="1396"/>
    <lineage>
        <taxon>Bacteria</taxon>
        <taxon>Bacillati</taxon>
        <taxon>Bacillota</taxon>
        <taxon>Bacilli</taxon>
        <taxon>Bacillales</taxon>
        <taxon>Bacillaceae</taxon>
        <taxon>Bacillus</taxon>
        <taxon>Bacillus cereus group</taxon>
    </lineage>
</organism>
<feature type="transmembrane region" description="Helical" evidence="6">
    <location>
        <begin position="322"/>
        <end position="342"/>
    </location>
</feature>
<protein>
    <submittedName>
        <fullName evidence="7">Teichoic acid transporter</fullName>
    </submittedName>
</protein>
<dbReference type="PANTHER" id="PTHR30250:SF11">
    <property type="entry name" value="O-ANTIGEN TRANSPORTER-RELATED"/>
    <property type="match status" value="1"/>
</dbReference>
<evidence type="ECO:0000256" key="6">
    <source>
        <dbReference type="SAM" id="Phobius"/>
    </source>
</evidence>
<evidence type="ECO:0000256" key="3">
    <source>
        <dbReference type="ARBA" id="ARBA00022692"/>
    </source>
</evidence>
<dbReference type="CDD" id="cd13128">
    <property type="entry name" value="MATE_Wzx_like"/>
    <property type="match status" value="1"/>
</dbReference>
<feature type="transmembrane region" description="Helical" evidence="6">
    <location>
        <begin position="39"/>
        <end position="60"/>
    </location>
</feature>
<evidence type="ECO:0000256" key="1">
    <source>
        <dbReference type="ARBA" id="ARBA00004651"/>
    </source>
</evidence>